<keyword evidence="2" id="KW-0808">Transferase</keyword>
<protein>
    <recommendedName>
        <fullName evidence="4">Glycosyltransferase 61 catalytic domain-containing protein</fullName>
    </recommendedName>
</protein>
<dbReference type="GO" id="GO:0016757">
    <property type="term" value="F:glycosyltransferase activity"/>
    <property type="evidence" value="ECO:0007669"/>
    <property type="project" value="UniProtKB-KW"/>
</dbReference>
<feature type="domain" description="Glycosyltransferase 61 catalytic" evidence="4">
    <location>
        <begin position="341"/>
        <end position="458"/>
    </location>
</feature>
<reference evidence="5" key="1">
    <citation type="submission" date="2021-02" db="EMBL/GenBank/DDBJ databases">
        <authorList>
            <person name="Nowell W R."/>
        </authorList>
    </citation>
    <scope>NUCLEOTIDE SEQUENCE</scope>
</reference>
<dbReference type="PANTHER" id="PTHR20961">
    <property type="entry name" value="GLYCOSYLTRANSFERASE"/>
    <property type="match status" value="1"/>
</dbReference>
<dbReference type="Pfam" id="PF04577">
    <property type="entry name" value="Glyco_transf_61"/>
    <property type="match status" value="1"/>
</dbReference>
<keyword evidence="3" id="KW-0325">Glycoprotein</keyword>
<dbReference type="InterPro" id="IPR049625">
    <property type="entry name" value="Glyco_transf_61_cat"/>
</dbReference>
<dbReference type="AlphaFoldDB" id="A0A815ED56"/>
<evidence type="ECO:0000256" key="1">
    <source>
        <dbReference type="ARBA" id="ARBA00022676"/>
    </source>
</evidence>
<dbReference type="EMBL" id="CAJNOJ010000224">
    <property type="protein sequence ID" value="CAF1309789.1"/>
    <property type="molecule type" value="Genomic_DNA"/>
</dbReference>
<comment type="caution">
    <text evidence="5">The sequence shown here is derived from an EMBL/GenBank/DDBJ whole genome shotgun (WGS) entry which is preliminary data.</text>
</comment>
<sequence>MMAEANMKAFAISILILFSLTFVFYNIYSISSFQQENVEINDDYERGFISKSLYNQLYSYIQSRNSTFGQIGKRLMIENGTVFTLPTKNDYIDFLNKSQSIFYPYSTWKCSNTSNTDENAREYCLLTNIYYDSKLDRYYFYTNSSDSHHYRNTFQTPSDVIFLNRIDNLTSLRSSISSILTRSLLISDPPDLNYMHGFIEACAVRFWVLSECQSHSTFINPNQIQIYYQSTMFKIHDGNWKQYEQQSDGTYQPKRPWERILHSIFSVYPLLIHRSFNDTIVLFKYLLFPGRQTSRSVAWGYTHPYRHFPSYPLPTEHYRRAYLAYSEWILYHLNLKSKFQLTNVQNDLQKKNQEETIPFCLNQTCSNIQLENYTGEWIVVLNRYDTNIRRINNGKQLVKALLNVFPEHSNPYLRVWPKEFDFNDNFYESVHMSRSIRILIAVHGAGLANMIFMRPGTILFEINPYGCRHLPFYYRRWAEIFHLQHALWIPSASERGFQDNSC</sequence>
<evidence type="ECO:0000259" key="4">
    <source>
        <dbReference type="Pfam" id="PF04577"/>
    </source>
</evidence>
<dbReference type="Proteomes" id="UP000663852">
    <property type="component" value="Unassembled WGS sequence"/>
</dbReference>
<gene>
    <name evidence="5" type="ORF">EDS130_LOCUS31074</name>
</gene>
<evidence type="ECO:0000256" key="2">
    <source>
        <dbReference type="ARBA" id="ARBA00022679"/>
    </source>
</evidence>
<dbReference type="InterPro" id="IPR007657">
    <property type="entry name" value="Glycosyltransferase_61"/>
</dbReference>
<keyword evidence="1" id="KW-0328">Glycosyltransferase</keyword>
<accession>A0A815ED56</accession>
<dbReference type="OrthoDB" id="529273at2759"/>
<organism evidence="5 6">
    <name type="scientific">Adineta ricciae</name>
    <name type="common">Rotifer</name>
    <dbReference type="NCBI Taxonomy" id="249248"/>
    <lineage>
        <taxon>Eukaryota</taxon>
        <taxon>Metazoa</taxon>
        <taxon>Spiralia</taxon>
        <taxon>Gnathifera</taxon>
        <taxon>Rotifera</taxon>
        <taxon>Eurotatoria</taxon>
        <taxon>Bdelloidea</taxon>
        <taxon>Adinetida</taxon>
        <taxon>Adinetidae</taxon>
        <taxon>Adineta</taxon>
    </lineage>
</organism>
<evidence type="ECO:0000313" key="6">
    <source>
        <dbReference type="Proteomes" id="UP000663852"/>
    </source>
</evidence>
<evidence type="ECO:0000256" key="3">
    <source>
        <dbReference type="ARBA" id="ARBA00023180"/>
    </source>
</evidence>
<evidence type="ECO:0000313" key="5">
    <source>
        <dbReference type="EMBL" id="CAF1309789.1"/>
    </source>
</evidence>
<name>A0A815ED56_ADIRI</name>
<proteinExistence type="predicted"/>